<organism evidence="1">
    <name type="scientific">marine metagenome</name>
    <dbReference type="NCBI Taxonomy" id="408172"/>
    <lineage>
        <taxon>unclassified sequences</taxon>
        <taxon>metagenomes</taxon>
        <taxon>ecological metagenomes</taxon>
    </lineage>
</organism>
<accession>A0A382CYY6</accession>
<evidence type="ECO:0000313" key="1">
    <source>
        <dbReference type="EMBL" id="SVB30537.1"/>
    </source>
</evidence>
<feature type="non-terminal residue" evidence="1">
    <location>
        <position position="171"/>
    </location>
</feature>
<reference evidence="1" key="1">
    <citation type="submission" date="2018-05" db="EMBL/GenBank/DDBJ databases">
        <authorList>
            <person name="Lanie J.A."/>
            <person name="Ng W.-L."/>
            <person name="Kazmierczak K.M."/>
            <person name="Andrzejewski T.M."/>
            <person name="Davidsen T.M."/>
            <person name="Wayne K.J."/>
            <person name="Tettelin H."/>
            <person name="Glass J.I."/>
            <person name="Rusch D."/>
            <person name="Podicherti R."/>
            <person name="Tsui H.-C.T."/>
            <person name="Winkler M.E."/>
        </authorList>
    </citation>
    <scope>NUCLEOTIDE SEQUENCE</scope>
</reference>
<proteinExistence type="predicted"/>
<protein>
    <submittedName>
        <fullName evidence="1">Uncharacterized protein</fullName>
    </submittedName>
</protein>
<dbReference type="EMBL" id="UINC01036491">
    <property type="protein sequence ID" value="SVB30537.1"/>
    <property type="molecule type" value="Genomic_DNA"/>
</dbReference>
<name>A0A382CYY6_9ZZZZ</name>
<dbReference type="AlphaFoldDB" id="A0A382CYY6"/>
<sequence>MNSNFSMKEDFDVSFVPSEAKETQNLEFKGVCEVKHVRDGDLLSLDIGENVITNSEKIQLVKMMAGTDANAFTYIGIGRRGDIGATVSDTTLGGSAHGTYNETQGSYAVGTGGGDGCEYQQAFVKPRNVATATAVKPRITGTASTDSTELAVDDAERFYVEIQTTGGYVAF</sequence>
<gene>
    <name evidence="1" type="ORF">METZ01_LOCUS183391</name>
</gene>